<evidence type="ECO:0000256" key="1">
    <source>
        <dbReference type="ARBA" id="ARBA00022670"/>
    </source>
</evidence>
<name>A0A5N5GQG2_9ROSA</name>
<sequence>MLGISVHGQKLLIDPTAFAIRDGGKTGGCFLDNGSTLSYLITSAFKALIQFLEMYFMRFPRLVKNTSPTKANFDLCYEWKPPLGFKDLPTLTFHFENAHLDSKPQDAFITFQVDQNVVLCLGFFKDKVRSLIGSFRQVNYRFIHDLKGAKNS</sequence>
<dbReference type="PANTHER" id="PTHR47967">
    <property type="entry name" value="OS07G0603500 PROTEIN-RELATED"/>
    <property type="match status" value="1"/>
</dbReference>
<dbReference type="InterPro" id="IPR032799">
    <property type="entry name" value="TAXi_C"/>
</dbReference>
<dbReference type="Gene3D" id="2.40.70.10">
    <property type="entry name" value="Acid Proteases"/>
    <property type="match status" value="1"/>
</dbReference>
<protein>
    <submittedName>
        <fullName evidence="4">Aspartic proteinase CDR1-like</fullName>
    </submittedName>
</protein>
<keyword evidence="5" id="KW-1185">Reference proteome</keyword>
<dbReference type="AlphaFoldDB" id="A0A5N5GQG2"/>
<feature type="domain" description="Peptidase A1" evidence="3">
    <location>
        <begin position="1"/>
        <end position="152"/>
    </location>
</feature>
<dbReference type="GO" id="GO:0006508">
    <property type="term" value="P:proteolysis"/>
    <property type="evidence" value="ECO:0007669"/>
    <property type="project" value="UniProtKB-KW"/>
</dbReference>
<comment type="caution">
    <text evidence="4">The sequence shown here is derived from an EMBL/GenBank/DDBJ whole genome shotgun (WGS) entry which is preliminary data.</text>
</comment>
<dbReference type="SUPFAM" id="SSF50630">
    <property type="entry name" value="Acid proteases"/>
    <property type="match status" value="1"/>
</dbReference>
<dbReference type="Proteomes" id="UP000327157">
    <property type="component" value="Chromosome 3"/>
</dbReference>
<keyword evidence="1" id="KW-0645">Protease</keyword>
<reference evidence="4 5" key="1">
    <citation type="submission" date="2019-09" db="EMBL/GenBank/DDBJ databases">
        <authorList>
            <person name="Ou C."/>
        </authorList>
    </citation>
    <scope>NUCLEOTIDE SEQUENCE [LARGE SCALE GENOMIC DNA]</scope>
    <source>
        <strain evidence="4">S2</strain>
        <tissue evidence="4">Leaf</tissue>
    </source>
</reference>
<dbReference type="PROSITE" id="PS51767">
    <property type="entry name" value="PEPTIDASE_A1"/>
    <property type="match status" value="1"/>
</dbReference>
<accession>A0A5N5GQG2</accession>
<evidence type="ECO:0000313" key="4">
    <source>
        <dbReference type="EMBL" id="KAB2616131.1"/>
    </source>
</evidence>
<evidence type="ECO:0000256" key="2">
    <source>
        <dbReference type="ARBA" id="ARBA00022801"/>
    </source>
</evidence>
<evidence type="ECO:0000313" key="5">
    <source>
        <dbReference type="Proteomes" id="UP000327157"/>
    </source>
</evidence>
<dbReference type="PANTHER" id="PTHR47967:SF128">
    <property type="entry name" value="ASPARTIC PROTEINASE CDR1-LIKE"/>
    <property type="match status" value="1"/>
</dbReference>
<keyword evidence="2" id="KW-0378">Hydrolase</keyword>
<organism evidence="4 5">
    <name type="scientific">Pyrus ussuriensis x Pyrus communis</name>
    <dbReference type="NCBI Taxonomy" id="2448454"/>
    <lineage>
        <taxon>Eukaryota</taxon>
        <taxon>Viridiplantae</taxon>
        <taxon>Streptophyta</taxon>
        <taxon>Embryophyta</taxon>
        <taxon>Tracheophyta</taxon>
        <taxon>Spermatophyta</taxon>
        <taxon>Magnoliopsida</taxon>
        <taxon>eudicotyledons</taxon>
        <taxon>Gunneridae</taxon>
        <taxon>Pentapetalae</taxon>
        <taxon>rosids</taxon>
        <taxon>fabids</taxon>
        <taxon>Rosales</taxon>
        <taxon>Rosaceae</taxon>
        <taxon>Amygdaloideae</taxon>
        <taxon>Maleae</taxon>
        <taxon>Pyrus</taxon>
    </lineage>
</organism>
<dbReference type="OrthoDB" id="1072226at2759"/>
<dbReference type="Pfam" id="PF14541">
    <property type="entry name" value="TAXi_C"/>
    <property type="match status" value="1"/>
</dbReference>
<dbReference type="GO" id="GO:0008233">
    <property type="term" value="F:peptidase activity"/>
    <property type="evidence" value="ECO:0007669"/>
    <property type="project" value="UniProtKB-KW"/>
</dbReference>
<reference evidence="4 5" key="3">
    <citation type="submission" date="2019-11" db="EMBL/GenBank/DDBJ databases">
        <title>A de novo genome assembly of a pear dwarfing rootstock.</title>
        <authorList>
            <person name="Wang F."/>
            <person name="Wang J."/>
            <person name="Li S."/>
            <person name="Zhang Y."/>
            <person name="Fang M."/>
            <person name="Ma L."/>
            <person name="Zhao Y."/>
            <person name="Jiang S."/>
        </authorList>
    </citation>
    <scope>NUCLEOTIDE SEQUENCE [LARGE SCALE GENOMIC DNA]</scope>
    <source>
        <strain evidence="4">S2</strain>
        <tissue evidence="4">Leaf</tissue>
    </source>
</reference>
<dbReference type="InterPro" id="IPR033121">
    <property type="entry name" value="PEPTIDASE_A1"/>
</dbReference>
<dbReference type="EMBL" id="SMOL01000402">
    <property type="protein sequence ID" value="KAB2616131.1"/>
    <property type="molecule type" value="Genomic_DNA"/>
</dbReference>
<gene>
    <name evidence="4" type="ORF">D8674_022719</name>
</gene>
<dbReference type="GO" id="GO:0005576">
    <property type="term" value="C:extracellular region"/>
    <property type="evidence" value="ECO:0007669"/>
    <property type="project" value="TreeGrafter"/>
</dbReference>
<dbReference type="InterPro" id="IPR021109">
    <property type="entry name" value="Peptidase_aspartic_dom_sf"/>
</dbReference>
<reference evidence="5" key="2">
    <citation type="submission" date="2019-10" db="EMBL/GenBank/DDBJ databases">
        <title>A de novo genome assembly of a pear dwarfing rootstock.</title>
        <authorList>
            <person name="Wang F."/>
            <person name="Wang J."/>
            <person name="Li S."/>
            <person name="Zhang Y."/>
            <person name="Fang M."/>
            <person name="Ma L."/>
            <person name="Zhao Y."/>
            <person name="Jiang S."/>
        </authorList>
    </citation>
    <scope>NUCLEOTIDE SEQUENCE [LARGE SCALE GENOMIC DNA]</scope>
</reference>
<proteinExistence type="predicted"/>
<evidence type="ECO:0000259" key="3">
    <source>
        <dbReference type="PROSITE" id="PS51767"/>
    </source>
</evidence>
<dbReference type="InterPro" id="IPR051708">
    <property type="entry name" value="Plant_Aspart_Prot_A1"/>
</dbReference>